<dbReference type="AlphaFoldDB" id="A0A4R1HQP4"/>
<gene>
    <name evidence="2" type="ORF">EV378_6077</name>
</gene>
<evidence type="ECO:0000313" key="3">
    <source>
        <dbReference type="Proteomes" id="UP000295560"/>
    </source>
</evidence>
<organism evidence="2 3">
    <name type="scientific">Pseudonocardia endophytica</name>
    <dbReference type="NCBI Taxonomy" id="401976"/>
    <lineage>
        <taxon>Bacteria</taxon>
        <taxon>Bacillati</taxon>
        <taxon>Actinomycetota</taxon>
        <taxon>Actinomycetes</taxon>
        <taxon>Pseudonocardiales</taxon>
        <taxon>Pseudonocardiaceae</taxon>
        <taxon>Pseudonocardia</taxon>
    </lineage>
</organism>
<dbReference type="Proteomes" id="UP000295560">
    <property type="component" value="Unassembled WGS sequence"/>
</dbReference>
<evidence type="ECO:0000313" key="2">
    <source>
        <dbReference type="EMBL" id="TCK22079.1"/>
    </source>
</evidence>
<reference evidence="2 3" key="1">
    <citation type="submission" date="2019-03" db="EMBL/GenBank/DDBJ databases">
        <title>Sequencing the genomes of 1000 actinobacteria strains.</title>
        <authorList>
            <person name="Klenk H.-P."/>
        </authorList>
    </citation>
    <scope>NUCLEOTIDE SEQUENCE [LARGE SCALE GENOMIC DNA]</scope>
    <source>
        <strain evidence="2 3">DSM 44969</strain>
    </source>
</reference>
<dbReference type="EMBL" id="SMFZ01000002">
    <property type="protein sequence ID" value="TCK22079.1"/>
    <property type="molecule type" value="Genomic_DNA"/>
</dbReference>
<accession>A0A4R1HQP4</accession>
<feature type="region of interest" description="Disordered" evidence="1">
    <location>
        <begin position="1"/>
        <end position="35"/>
    </location>
</feature>
<protein>
    <submittedName>
        <fullName evidence="2">Uncharacterized protein</fullName>
    </submittedName>
</protein>
<proteinExistence type="predicted"/>
<evidence type="ECO:0000256" key="1">
    <source>
        <dbReference type="SAM" id="MobiDB-lite"/>
    </source>
</evidence>
<sequence length="35" mass="3402">MSSYARGARQIEVEGDLSGSATGGSLDVEGATTAG</sequence>
<keyword evidence="3" id="KW-1185">Reference proteome</keyword>
<comment type="caution">
    <text evidence="2">The sequence shown here is derived from an EMBL/GenBank/DDBJ whole genome shotgun (WGS) entry which is preliminary data.</text>
</comment>
<name>A0A4R1HQP4_PSEEN</name>